<reference evidence="2 3" key="1">
    <citation type="submission" date="2019-02" db="EMBL/GenBank/DDBJ databases">
        <title>Genome sequencing of the rare red list fungi Hericium alpestre (H. flagellum).</title>
        <authorList>
            <person name="Buettner E."/>
            <person name="Kellner H."/>
        </authorList>
    </citation>
    <scope>NUCLEOTIDE SEQUENCE [LARGE SCALE GENOMIC DNA]</scope>
    <source>
        <strain evidence="2 3">DSM 108284</strain>
    </source>
</reference>
<name>A0A4Y9ZK86_9AGAM</name>
<keyword evidence="3" id="KW-1185">Reference proteome</keyword>
<dbReference type="OrthoDB" id="3195714at2759"/>
<evidence type="ECO:0000313" key="3">
    <source>
        <dbReference type="Proteomes" id="UP000298061"/>
    </source>
</evidence>
<organism evidence="2 3">
    <name type="scientific">Hericium alpestre</name>
    <dbReference type="NCBI Taxonomy" id="135208"/>
    <lineage>
        <taxon>Eukaryota</taxon>
        <taxon>Fungi</taxon>
        <taxon>Dikarya</taxon>
        <taxon>Basidiomycota</taxon>
        <taxon>Agaricomycotina</taxon>
        <taxon>Agaricomycetes</taxon>
        <taxon>Russulales</taxon>
        <taxon>Hericiaceae</taxon>
        <taxon>Hericium</taxon>
    </lineage>
</organism>
<feature type="region of interest" description="Disordered" evidence="1">
    <location>
        <begin position="208"/>
        <end position="227"/>
    </location>
</feature>
<proteinExistence type="predicted"/>
<evidence type="ECO:0000256" key="1">
    <source>
        <dbReference type="SAM" id="MobiDB-lite"/>
    </source>
</evidence>
<evidence type="ECO:0008006" key="4">
    <source>
        <dbReference type="Google" id="ProtNLM"/>
    </source>
</evidence>
<evidence type="ECO:0000313" key="2">
    <source>
        <dbReference type="EMBL" id="TFY74437.1"/>
    </source>
</evidence>
<comment type="caution">
    <text evidence="2">The sequence shown here is derived from an EMBL/GenBank/DDBJ whole genome shotgun (WGS) entry which is preliminary data.</text>
</comment>
<dbReference type="EMBL" id="SFCI01002085">
    <property type="protein sequence ID" value="TFY74437.1"/>
    <property type="molecule type" value="Genomic_DNA"/>
</dbReference>
<dbReference type="AlphaFoldDB" id="A0A4Y9ZK86"/>
<sequence length="227" mass="26386">MPRFASPGRILPLGDIHKNGGTVLLARLDEWDRELNYLNFRIAEWKEFGTCEEDAYYDLRDFLLSKILEHMRFELKTLSSILYGCERTVRSADVPRQHETTLRVFIETIAPGEITRRIHAEDWRRYVSERAAEYDDEAAMTSLFDRMRTEIRVLQQRSRDFRKMVGDLSDLVRHLREIAGQAPCEDRAADKEAAAKEWTPRKLIFKRGPVATPPISSSRTKLPPLPP</sequence>
<protein>
    <recommendedName>
        <fullName evidence="4">Hemerythrin-like domain-containing protein</fullName>
    </recommendedName>
</protein>
<dbReference type="Proteomes" id="UP000298061">
    <property type="component" value="Unassembled WGS sequence"/>
</dbReference>
<gene>
    <name evidence="2" type="ORF">EWM64_g9577</name>
</gene>
<accession>A0A4Y9ZK86</accession>